<organism evidence="4 5">
    <name type="scientific">Nepenthes gracilis</name>
    <name type="common">Slender pitcher plant</name>
    <dbReference type="NCBI Taxonomy" id="150966"/>
    <lineage>
        <taxon>Eukaryota</taxon>
        <taxon>Viridiplantae</taxon>
        <taxon>Streptophyta</taxon>
        <taxon>Embryophyta</taxon>
        <taxon>Tracheophyta</taxon>
        <taxon>Spermatophyta</taxon>
        <taxon>Magnoliopsida</taxon>
        <taxon>eudicotyledons</taxon>
        <taxon>Gunneridae</taxon>
        <taxon>Pentapetalae</taxon>
        <taxon>Caryophyllales</taxon>
        <taxon>Nepenthaceae</taxon>
        <taxon>Nepenthes</taxon>
    </lineage>
</organism>
<dbReference type="Proteomes" id="UP001279734">
    <property type="component" value="Unassembled WGS sequence"/>
</dbReference>
<keyword evidence="5" id="KW-1185">Reference proteome</keyword>
<evidence type="ECO:0000256" key="3">
    <source>
        <dbReference type="SAM" id="MobiDB-lite"/>
    </source>
</evidence>
<dbReference type="InterPro" id="IPR040389">
    <property type="entry name" value="SMR"/>
</dbReference>
<accession>A0AAD3SRE7</accession>
<gene>
    <name evidence="4" type="ORF">Nepgr_016847</name>
</gene>
<keyword evidence="2" id="KW-0131">Cell cycle</keyword>
<reference evidence="4" key="1">
    <citation type="submission" date="2023-05" db="EMBL/GenBank/DDBJ databases">
        <title>Nepenthes gracilis genome sequencing.</title>
        <authorList>
            <person name="Fukushima K."/>
        </authorList>
    </citation>
    <scope>NUCLEOTIDE SEQUENCE</scope>
    <source>
        <strain evidence="4">SING2019-196</strain>
    </source>
</reference>
<dbReference type="GO" id="GO:0004860">
    <property type="term" value="F:protein kinase inhibitor activity"/>
    <property type="evidence" value="ECO:0007669"/>
    <property type="project" value="UniProtKB-KW"/>
</dbReference>
<comment type="caution">
    <text evidence="4">The sequence shown here is derived from an EMBL/GenBank/DDBJ whole genome shotgun (WGS) entry which is preliminary data.</text>
</comment>
<evidence type="ECO:0000256" key="1">
    <source>
        <dbReference type="ARBA" id="ARBA00023013"/>
    </source>
</evidence>
<evidence type="ECO:0000313" key="5">
    <source>
        <dbReference type="Proteomes" id="UP001279734"/>
    </source>
</evidence>
<proteinExistence type="predicted"/>
<name>A0AAD3SRE7_NEPGR</name>
<feature type="region of interest" description="Disordered" evidence="3">
    <location>
        <begin position="38"/>
        <end position="78"/>
    </location>
</feature>
<evidence type="ECO:0008006" key="6">
    <source>
        <dbReference type="Google" id="ProtNLM"/>
    </source>
</evidence>
<sequence length="106" mass="11933">MGFPGQHQFEGGLESEGRKWLIAGIAVRSQLRAISTKPKDKEIVEDDEECSTTPTAIEARIPEKLSCPPAPRKHRPSSRCNLNGVMEFFNPPDLETVFVRHFERAN</sequence>
<protein>
    <recommendedName>
        <fullName evidence="6">Cyclin-dependent protein kinase inhibitor SMR6</fullName>
    </recommendedName>
</protein>
<dbReference type="GO" id="GO:0032875">
    <property type="term" value="P:regulation of DNA endoreduplication"/>
    <property type="evidence" value="ECO:0007669"/>
    <property type="project" value="InterPro"/>
</dbReference>
<dbReference type="AlphaFoldDB" id="A0AAD3SRE7"/>
<dbReference type="PANTHER" id="PTHR33142:SF40">
    <property type="entry name" value="CYCLIN-DEPENDENT PROTEIN KINASE INHIBITOR SMR6"/>
    <property type="match status" value="1"/>
</dbReference>
<evidence type="ECO:0000313" key="4">
    <source>
        <dbReference type="EMBL" id="GMH15006.1"/>
    </source>
</evidence>
<dbReference type="EMBL" id="BSYO01000014">
    <property type="protein sequence ID" value="GMH15006.1"/>
    <property type="molecule type" value="Genomic_DNA"/>
</dbReference>
<evidence type="ECO:0000256" key="2">
    <source>
        <dbReference type="ARBA" id="ARBA00023306"/>
    </source>
</evidence>
<dbReference type="PANTHER" id="PTHR33142">
    <property type="entry name" value="CYCLIN-DEPENDENT PROTEIN KINASE INHIBITOR SMR13"/>
    <property type="match status" value="1"/>
</dbReference>
<keyword evidence="1" id="KW-0649">Protein kinase inhibitor</keyword>